<keyword evidence="3" id="KW-0804">Transcription</keyword>
<dbReference type="CDD" id="cd07377">
    <property type="entry name" value="WHTH_GntR"/>
    <property type="match status" value="1"/>
</dbReference>
<gene>
    <name evidence="5" type="ORF">BR63_00740</name>
</gene>
<dbReference type="SMART" id="SM00866">
    <property type="entry name" value="UTRA"/>
    <property type="match status" value="1"/>
</dbReference>
<dbReference type="PANTHER" id="PTHR44846:SF17">
    <property type="entry name" value="GNTR-FAMILY TRANSCRIPTIONAL REGULATOR"/>
    <property type="match status" value="1"/>
</dbReference>
<dbReference type="Gene3D" id="3.40.1410.10">
    <property type="entry name" value="Chorismate lyase-like"/>
    <property type="match status" value="1"/>
</dbReference>
<dbReference type="OrthoDB" id="9816541at2"/>
<dbReference type="EMBL" id="CP045798">
    <property type="protein sequence ID" value="QNB44978.1"/>
    <property type="molecule type" value="Genomic_DNA"/>
</dbReference>
<dbReference type="KEGG" id="tfr:BR63_00740"/>
<dbReference type="AlphaFoldDB" id="A0A7G6DYS4"/>
<dbReference type="RefSeq" id="WP_034425597.1">
    <property type="nucleotide sequence ID" value="NZ_CP045798.1"/>
</dbReference>
<evidence type="ECO:0000256" key="1">
    <source>
        <dbReference type="ARBA" id="ARBA00023015"/>
    </source>
</evidence>
<dbReference type="SUPFAM" id="SSF46785">
    <property type="entry name" value="Winged helix' DNA-binding domain"/>
    <property type="match status" value="1"/>
</dbReference>
<feature type="domain" description="HTH gntR-type" evidence="4">
    <location>
        <begin position="7"/>
        <end position="75"/>
    </location>
</feature>
<dbReference type="GO" id="GO:0003677">
    <property type="term" value="F:DNA binding"/>
    <property type="evidence" value="ECO:0007669"/>
    <property type="project" value="UniProtKB-KW"/>
</dbReference>
<dbReference type="GO" id="GO:0003700">
    <property type="term" value="F:DNA-binding transcription factor activity"/>
    <property type="evidence" value="ECO:0007669"/>
    <property type="project" value="InterPro"/>
</dbReference>
<evidence type="ECO:0000256" key="3">
    <source>
        <dbReference type="ARBA" id="ARBA00023163"/>
    </source>
</evidence>
<reference evidence="5 6" key="1">
    <citation type="journal article" date="2019" name="Front. Microbiol.">
        <title>Thermoanaerosceptrum fracticalcis gen. nov. sp. nov., a Novel Fumarate-Fermenting Microorganism From a Deep Fractured Carbonate Aquifer of the US Great Basin.</title>
        <authorList>
            <person name="Hamilton-Brehm S.D."/>
            <person name="Stewart L.E."/>
            <person name="Zavarin M."/>
            <person name="Caldwell M."/>
            <person name="Lawson P.A."/>
            <person name="Onstott T.C."/>
            <person name="Grzymski J."/>
            <person name="Neveux I."/>
            <person name="Lollar B.S."/>
            <person name="Russell C.E."/>
            <person name="Moser D.P."/>
        </authorList>
    </citation>
    <scope>NUCLEOTIDE SEQUENCE [LARGE SCALE GENOMIC DNA]</scope>
    <source>
        <strain evidence="5 6">DRI-13</strain>
    </source>
</reference>
<dbReference type="SUPFAM" id="SSF64288">
    <property type="entry name" value="Chorismate lyase-like"/>
    <property type="match status" value="1"/>
</dbReference>
<keyword evidence="1" id="KW-0805">Transcription regulation</keyword>
<accession>A0A7G6DYS4</accession>
<organism evidence="5 6">
    <name type="scientific">Thermanaerosceptrum fracticalcis</name>
    <dbReference type="NCBI Taxonomy" id="1712410"/>
    <lineage>
        <taxon>Bacteria</taxon>
        <taxon>Bacillati</taxon>
        <taxon>Bacillota</taxon>
        <taxon>Clostridia</taxon>
        <taxon>Eubacteriales</taxon>
        <taxon>Peptococcaceae</taxon>
        <taxon>Thermanaerosceptrum</taxon>
    </lineage>
</organism>
<dbReference type="InterPro" id="IPR050679">
    <property type="entry name" value="Bact_HTH_transcr_reg"/>
</dbReference>
<dbReference type="InterPro" id="IPR036388">
    <property type="entry name" value="WH-like_DNA-bd_sf"/>
</dbReference>
<name>A0A7G6DYS4_THEFR</name>
<dbReference type="Pfam" id="PF00392">
    <property type="entry name" value="GntR"/>
    <property type="match status" value="1"/>
</dbReference>
<dbReference type="PRINTS" id="PR00035">
    <property type="entry name" value="HTHGNTR"/>
</dbReference>
<dbReference type="InterPro" id="IPR036390">
    <property type="entry name" value="WH_DNA-bd_sf"/>
</dbReference>
<sequence>MEGKSREQIINDIMDRIISEIEKGKYQESPKLPSEYALADELRVSRFLVRQAYERLQGLGYIYAKQGIGHFVVIKKISIEFPLNSDQGFSSKVEAQGFDVQTRQVSLKVRQAGPFLARTLQLGEEEEVYELKRARIVENVVAAVHTSYLPKQRIPHLEQWGEIRSLFATLKKYELETLVHQGSVLEIALPTPEDVKLFKCPKLIPLIFLKGINGDGRTGLPIEYYEVKYRGDIFKYKL</sequence>
<dbReference type="Pfam" id="PF07702">
    <property type="entry name" value="UTRA"/>
    <property type="match status" value="1"/>
</dbReference>
<proteinExistence type="predicted"/>
<dbReference type="Proteomes" id="UP000515847">
    <property type="component" value="Chromosome"/>
</dbReference>
<dbReference type="PANTHER" id="PTHR44846">
    <property type="entry name" value="MANNOSYL-D-GLYCERATE TRANSPORT/METABOLISM SYSTEM REPRESSOR MNGR-RELATED"/>
    <property type="match status" value="1"/>
</dbReference>
<keyword evidence="6" id="KW-1185">Reference proteome</keyword>
<keyword evidence="2" id="KW-0238">DNA-binding</keyword>
<evidence type="ECO:0000256" key="2">
    <source>
        <dbReference type="ARBA" id="ARBA00023125"/>
    </source>
</evidence>
<dbReference type="GO" id="GO:0045892">
    <property type="term" value="P:negative regulation of DNA-templated transcription"/>
    <property type="evidence" value="ECO:0007669"/>
    <property type="project" value="TreeGrafter"/>
</dbReference>
<dbReference type="InterPro" id="IPR011663">
    <property type="entry name" value="UTRA"/>
</dbReference>
<dbReference type="PROSITE" id="PS50949">
    <property type="entry name" value="HTH_GNTR"/>
    <property type="match status" value="1"/>
</dbReference>
<dbReference type="InterPro" id="IPR028978">
    <property type="entry name" value="Chorismate_lyase_/UTRA_dom_sf"/>
</dbReference>
<dbReference type="InterPro" id="IPR000524">
    <property type="entry name" value="Tscrpt_reg_HTH_GntR"/>
</dbReference>
<evidence type="ECO:0000313" key="6">
    <source>
        <dbReference type="Proteomes" id="UP000515847"/>
    </source>
</evidence>
<evidence type="ECO:0000259" key="4">
    <source>
        <dbReference type="PROSITE" id="PS50949"/>
    </source>
</evidence>
<evidence type="ECO:0000313" key="5">
    <source>
        <dbReference type="EMBL" id="QNB44978.1"/>
    </source>
</evidence>
<dbReference type="SMART" id="SM00345">
    <property type="entry name" value="HTH_GNTR"/>
    <property type="match status" value="1"/>
</dbReference>
<dbReference type="Gene3D" id="1.10.10.10">
    <property type="entry name" value="Winged helix-like DNA-binding domain superfamily/Winged helix DNA-binding domain"/>
    <property type="match status" value="1"/>
</dbReference>
<protein>
    <submittedName>
        <fullName evidence="5">UTRA domain-containing protein</fullName>
    </submittedName>
</protein>